<organism evidence="1 2">
    <name type="scientific">Klebsiella pneumoniae</name>
    <dbReference type="NCBI Taxonomy" id="573"/>
    <lineage>
        <taxon>Bacteria</taxon>
        <taxon>Pseudomonadati</taxon>
        <taxon>Pseudomonadota</taxon>
        <taxon>Gammaproteobacteria</taxon>
        <taxon>Enterobacterales</taxon>
        <taxon>Enterobacteriaceae</taxon>
        <taxon>Klebsiella/Raoultella group</taxon>
        <taxon>Klebsiella</taxon>
        <taxon>Klebsiella pneumoniae complex</taxon>
    </lineage>
</organism>
<sequence>MSSKFIDAHEAARWVASGDTVCTVGMTLIGAAESILSAIEARFLTAGEPRDLTLLHAAGQSDRQRGIQHFAHPGMVTRLIGSHWGLAPRWMAMINNNEVEAWCLPQGQIVHLYSAMAAGLPGRLSPVGLGTFVDPRIEGGRMNARTRERPNLIEHVTFSRRRISVLSGPSSGRGHCARHPC</sequence>
<dbReference type="EC" id="2.8.3.8" evidence="1"/>
<dbReference type="SUPFAM" id="SSF100950">
    <property type="entry name" value="NagB/RpiA/CoA transferase-like"/>
    <property type="match status" value="1"/>
</dbReference>
<name>A0A377WMH2_KLEPN</name>
<dbReference type="InterPro" id="IPR004165">
    <property type="entry name" value="CoA_trans_fam_I"/>
</dbReference>
<dbReference type="SMART" id="SM00882">
    <property type="entry name" value="CoA_trans"/>
    <property type="match status" value="1"/>
</dbReference>
<dbReference type="GO" id="GO:0008775">
    <property type="term" value="F:acetate CoA-transferase activity"/>
    <property type="evidence" value="ECO:0007669"/>
    <property type="project" value="UniProtKB-EC"/>
</dbReference>
<accession>A0A377WMH2</accession>
<dbReference type="AlphaFoldDB" id="A0A377WMH2"/>
<evidence type="ECO:0000313" key="2">
    <source>
        <dbReference type="Proteomes" id="UP000254799"/>
    </source>
</evidence>
<dbReference type="Pfam" id="PF01144">
    <property type="entry name" value="CoA_trans"/>
    <property type="match status" value="1"/>
</dbReference>
<keyword evidence="1" id="KW-0808">Transferase</keyword>
<dbReference type="PANTHER" id="PTHR43293">
    <property type="entry name" value="ACETATE COA-TRANSFERASE YDIF"/>
    <property type="match status" value="1"/>
</dbReference>
<dbReference type="InterPro" id="IPR037171">
    <property type="entry name" value="NagB/RpiA_transferase-like"/>
</dbReference>
<dbReference type="PANTHER" id="PTHR43293:SF1">
    <property type="entry name" value="ACETATE COA-TRANSFERASE YDIF"/>
    <property type="match status" value="1"/>
</dbReference>
<evidence type="ECO:0000313" key="1">
    <source>
        <dbReference type="EMBL" id="STT54501.1"/>
    </source>
</evidence>
<dbReference type="EMBL" id="UGLC01000002">
    <property type="protein sequence ID" value="STT54501.1"/>
    <property type="molecule type" value="Genomic_DNA"/>
</dbReference>
<proteinExistence type="predicted"/>
<dbReference type="Gene3D" id="3.40.1080.10">
    <property type="entry name" value="Glutaconate Coenzyme A-transferase"/>
    <property type="match status" value="1"/>
</dbReference>
<protein>
    <submittedName>
        <fullName evidence="1">Bifunctional putative acetyl-CoA:acetoacetyl-CoA transferase: alpha subunit/beta subunit</fullName>
        <ecNumber evidence="1">2.8.3.8</ecNumber>
    </submittedName>
</protein>
<gene>
    <name evidence="1" type="primary">atoD</name>
    <name evidence="1" type="ORF">NCTC8849_03088</name>
</gene>
<dbReference type="Proteomes" id="UP000254799">
    <property type="component" value="Unassembled WGS sequence"/>
</dbReference>
<reference evidence="1 2" key="1">
    <citation type="submission" date="2018-06" db="EMBL/GenBank/DDBJ databases">
        <authorList>
            <consortium name="Pathogen Informatics"/>
            <person name="Doyle S."/>
        </authorList>
    </citation>
    <scope>NUCLEOTIDE SEQUENCE [LARGE SCALE GENOMIC DNA]</scope>
    <source>
        <strain evidence="1 2">NCTC8849</strain>
    </source>
</reference>